<dbReference type="GeneID" id="102802586"/>
<sequence>MTGNPDLRKVLEERIDTFSRLFNEKNWEALYDMHTPECRFIRAGKVYSGSTDTIEKMKQLRMEFDKMDATTKDVEGILGGDNVYCSVTYKMKNAESPVYTIKLLYIWKLVDGLYKADIVFASKHIP</sequence>
<dbReference type="SUPFAM" id="SSF54427">
    <property type="entry name" value="NTF2-like"/>
    <property type="match status" value="1"/>
</dbReference>
<feature type="domain" description="DUF4440" evidence="1">
    <location>
        <begin position="14"/>
        <end position="114"/>
    </location>
</feature>
<gene>
    <name evidence="3" type="primary">LOC102802586</name>
</gene>
<proteinExistence type="predicted"/>
<organism evidence="2 3">
    <name type="scientific">Saccoglossus kowalevskii</name>
    <name type="common">Acorn worm</name>
    <dbReference type="NCBI Taxonomy" id="10224"/>
    <lineage>
        <taxon>Eukaryota</taxon>
        <taxon>Metazoa</taxon>
        <taxon>Hemichordata</taxon>
        <taxon>Enteropneusta</taxon>
        <taxon>Harrimaniidae</taxon>
        <taxon>Saccoglossus</taxon>
    </lineage>
</organism>
<dbReference type="InterPro" id="IPR032710">
    <property type="entry name" value="NTF2-like_dom_sf"/>
</dbReference>
<dbReference type="RefSeq" id="XP_006815508.1">
    <property type="nucleotide sequence ID" value="XM_006815445.1"/>
</dbReference>
<keyword evidence="2" id="KW-1185">Reference proteome</keyword>
<dbReference type="Proteomes" id="UP000694865">
    <property type="component" value="Unplaced"/>
</dbReference>
<evidence type="ECO:0000259" key="1">
    <source>
        <dbReference type="Pfam" id="PF14534"/>
    </source>
</evidence>
<evidence type="ECO:0000313" key="3">
    <source>
        <dbReference type="RefSeq" id="XP_006815508.1"/>
    </source>
</evidence>
<name>A0ABM0M667_SACKO</name>
<dbReference type="InterPro" id="IPR027843">
    <property type="entry name" value="DUF4440"/>
</dbReference>
<accession>A0ABM0M667</accession>
<dbReference type="Pfam" id="PF14534">
    <property type="entry name" value="DUF4440"/>
    <property type="match status" value="1"/>
</dbReference>
<dbReference type="Gene3D" id="3.10.450.50">
    <property type="match status" value="1"/>
</dbReference>
<reference evidence="3" key="1">
    <citation type="submission" date="2025-08" db="UniProtKB">
        <authorList>
            <consortium name="RefSeq"/>
        </authorList>
    </citation>
    <scope>IDENTIFICATION</scope>
    <source>
        <tissue evidence="3">Testes</tissue>
    </source>
</reference>
<protein>
    <submittedName>
        <fullName evidence="3">Uncharacterized protein LOC102802586</fullName>
    </submittedName>
</protein>
<evidence type="ECO:0000313" key="2">
    <source>
        <dbReference type="Proteomes" id="UP000694865"/>
    </source>
</evidence>